<keyword evidence="8" id="KW-1185">Reference proteome</keyword>
<evidence type="ECO:0000313" key="8">
    <source>
        <dbReference type="Proteomes" id="UP000539710"/>
    </source>
</evidence>
<dbReference type="KEGG" id="cbau:H1R16_11770"/>
<dbReference type="PROSITE" id="PS50043">
    <property type="entry name" value="HTH_LUXR_2"/>
    <property type="match status" value="1"/>
</dbReference>
<reference evidence="7" key="2">
    <citation type="submission" date="2020-07" db="EMBL/GenBank/DDBJ databases">
        <title>Chryseobacterium sp.cx-624.</title>
        <authorList>
            <person name="Yang C."/>
        </authorList>
    </citation>
    <scope>NUCLEOTIDE SEQUENCE [LARGE SCALE GENOMIC DNA]</scope>
    <source>
        <strain evidence="7">cx-624</strain>
    </source>
</reference>
<keyword evidence="3" id="KW-0804">Transcription</keyword>
<dbReference type="InterPro" id="IPR000792">
    <property type="entry name" value="Tscrpt_reg_LuxR_C"/>
</dbReference>
<keyword evidence="2" id="KW-0238">DNA-binding</keyword>
<evidence type="ECO:0000259" key="4">
    <source>
        <dbReference type="PROSITE" id="PS50043"/>
    </source>
</evidence>
<organism evidence="6 7">
    <name type="scientific">Marnyiella aurantia</name>
    <dbReference type="NCBI Taxonomy" id="2758037"/>
    <lineage>
        <taxon>Bacteria</taxon>
        <taxon>Pseudomonadati</taxon>
        <taxon>Bacteroidota</taxon>
        <taxon>Flavobacteriia</taxon>
        <taxon>Flavobacteriales</taxon>
        <taxon>Weeksellaceae</taxon>
        <taxon>Marnyiella</taxon>
    </lineage>
</organism>
<dbReference type="AlphaFoldDB" id="A0A7D7LV51"/>
<dbReference type="EMBL" id="JACEUX010000001">
    <property type="protein sequence ID" value="MBA5246266.1"/>
    <property type="molecule type" value="Genomic_DNA"/>
</dbReference>
<proteinExistence type="predicted"/>
<evidence type="ECO:0000313" key="6">
    <source>
        <dbReference type="EMBL" id="QMS99635.1"/>
    </source>
</evidence>
<dbReference type="GO" id="GO:0003677">
    <property type="term" value="F:DNA binding"/>
    <property type="evidence" value="ECO:0007669"/>
    <property type="project" value="UniProtKB-KW"/>
</dbReference>
<dbReference type="PRINTS" id="PR00038">
    <property type="entry name" value="HTHLUXR"/>
</dbReference>
<evidence type="ECO:0000313" key="7">
    <source>
        <dbReference type="Proteomes" id="UP000515349"/>
    </source>
</evidence>
<dbReference type="PROSITE" id="PS00622">
    <property type="entry name" value="HTH_LUXR_1"/>
    <property type="match status" value="1"/>
</dbReference>
<sequence length="253" mass="29242">MHPKTEDFFIPQNTVTRLSEEEAAQSLNFLQVIKAVENTTYQSMYVIDYLKKGFDYVSDNRLFLCGHTPEEFVAMGYDFYMKHVPQEDLELLLKINEAGFKFYEKTPLEERRHYSITYDFHLIMGDNRKVLVNHKYTPLFLTNEGQIWKALCLFSLSNKSSAGNVQIQRQGSNMIWVYNEAEDGWESREKVCLTSRETEILVFASQGLSVSEIAAKMCVTSDTVKFHHKNLFEKLEVVNISQAVAVATSYKLV</sequence>
<dbReference type="Proteomes" id="UP000539710">
    <property type="component" value="Unassembled WGS sequence"/>
</dbReference>
<protein>
    <submittedName>
        <fullName evidence="6">Helix-turn-helix transcriptional regulator</fullName>
    </submittedName>
</protein>
<dbReference type="Gene3D" id="1.10.10.10">
    <property type="entry name" value="Winged helix-like DNA-binding domain superfamily/Winged helix DNA-binding domain"/>
    <property type="match status" value="1"/>
</dbReference>
<dbReference type="Pfam" id="PF00196">
    <property type="entry name" value="GerE"/>
    <property type="match status" value="1"/>
</dbReference>
<dbReference type="InterPro" id="IPR036388">
    <property type="entry name" value="WH-like_DNA-bd_sf"/>
</dbReference>
<dbReference type="InterPro" id="IPR016032">
    <property type="entry name" value="Sig_transdc_resp-reg_C-effctor"/>
</dbReference>
<reference evidence="8" key="3">
    <citation type="submission" date="2020-07" db="EMBL/GenBank/DDBJ databases">
        <title>Flavobacterium sp. xlx-214.</title>
        <authorList>
            <person name="Yang C."/>
        </authorList>
    </citation>
    <scope>NUCLEOTIDE SEQUENCE [LARGE SCALE GENOMIC DNA]</scope>
    <source>
        <strain evidence="8">CX-624</strain>
    </source>
</reference>
<reference evidence="6" key="1">
    <citation type="submission" date="2020-07" db="EMBL/GenBank/DDBJ databases">
        <title>Chryseobacterium sp. CX-624.</title>
        <authorList>
            <person name="Yang C."/>
        </authorList>
    </citation>
    <scope>NUCLEOTIDE SEQUENCE</scope>
    <source>
        <strain evidence="6">CX-624</strain>
    </source>
</reference>
<reference evidence="5" key="4">
    <citation type="submission" date="2020-07" db="EMBL/GenBank/DDBJ databases">
        <authorList>
            <person name="Yang C."/>
        </authorList>
    </citation>
    <scope>NUCLEOTIDE SEQUENCE</scope>
    <source>
        <strain evidence="5">Cx-624</strain>
    </source>
</reference>
<dbReference type="Gene3D" id="3.30.450.20">
    <property type="entry name" value="PAS domain"/>
    <property type="match status" value="1"/>
</dbReference>
<dbReference type="PANTHER" id="PTHR44688:SF16">
    <property type="entry name" value="DNA-BINDING TRANSCRIPTIONAL ACTIVATOR DEVR_DOSR"/>
    <property type="match status" value="1"/>
</dbReference>
<dbReference type="EMBL" id="CP059472">
    <property type="protein sequence ID" value="QMS99635.1"/>
    <property type="molecule type" value="Genomic_DNA"/>
</dbReference>
<evidence type="ECO:0000256" key="3">
    <source>
        <dbReference type="ARBA" id="ARBA00023163"/>
    </source>
</evidence>
<dbReference type="CDD" id="cd06170">
    <property type="entry name" value="LuxR_C_like"/>
    <property type="match status" value="1"/>
</dbReference>
<dbReference type="PANTHER" id="PTHR44688">
    <property type="entry name" value="DNA-BINDING TRANSCRIPTIONAL ACTIVATOR DEVR_DOSR"/>
    <property type="match status" value="1"/>
</dbReference>
<feature type="domain" description="HTH luxR-type" evidence="4">
    <location>
        <begin position="186"/>
        <end position="251"/>
    </location>
</feature>
<dbReference type="SMART" id="SM00421">
    <property type="entry name" value="HTH_LUXR"/>
    <property type="match status" value="1"/>
</dbReference>
<evidence type="ECO:0000313" key="5">
    <source>
        <dbReference type="EMBL" id="MBA5246266.1"/>
    </source>
</evidence>
<evidence type="ECO:0000256" key="1">
    <source>
        <dbReference type="ARBA" id="ARBA00023015"/>
    </source>
</evidence>
<dbReference type="GO" id="GO:0006355">
    <property type="term" value="P:regulation of DNA-templated transcription"/>
    <property type="evidence" value="ECO:0007669"/>
    <property type="project" value="InterPro"/>
</dbReference>
<evidence type="ECO:0000256" key="2">
    <source>
        <dbReference type="ARBA" id="ARBA00023125"/>
    </source>
</evidence>
<dbReference type="Proteomes" id="UP000515349">
    <property type="component" value="Chromosome"/>
</dbReference>
<keyword evidence="1" id="KW-0805">Transcription regulation</keyword>
<dbReference type="SUPFAM" id="SSF46894">
    <property type="entry name" value="C-terminal effector domain of the bipartite response regulators"/>
    <property type="match status" value="1"/>
</dbReference>
<accession>A0A7D7LV51</accession>
<name>A0A7D7LV51_9FLAO</name>
<gene>
    <name evidence="6" type="ORF">H1R16_11770</name>
    <name evidence="5" type="ORF">H2507_03695</name>
</gene>